<sequence length="59" mass="6773">MEDATSLFTETDPILERSIKFKSGIEELLLPYKETLRQMKASASQRPITSYFMLSLTSK</sequence>
<dbReference type="EMBL" id="VSRR010000034">
    <property type="protein sequence ID" value="MPC08551.1"/>
    <property type="molecule type" value="Genomic_DNA"/>
</dbReference>
<protein>
    <submittedName>
        <fullName evidence="1">Uncharacterized protein</fullName>
    </submittedName>
</protein>
<dbReference type="AlphaFoldDB" id="A0A5B7CIH9"/>
<accession>A0A5B7CIH9</accession>
<gene>
    <name evidence="1" type="ORF">E2C01_001140</name>
</gene>
<evidence type="ECO:0000313" key="1">
    <source>
        <dbReference type="EMBL" id="MPC08551.1"/>
    </source>
</evidence>
<organism evidence="1 2">
    <name type="scientific">Portunus trituberculatus</name>
    <name type="common">Swimming crab</name>
    <name type="synonym">Neptunus trituberculatus</name>
    <dbReference type="NCBI Taxonomy" id="210409"/>
    <lineage>
        <taxon>Eukaryota</taxon>
        <taxon>Metazoa</taxon>
        <taxon>Ecdysozoa</taxon>
        <taxon>Arthropoda</taxon>
        <taxon>Crustacea</taxon>
        <taxon>Multicrustacea</taxon>
        <taxon>Malacostraca</taxon>
        <taxon>Eumalacostraca</taxon>
        <taxon>Eucarida</taxon>
        <taxon>Decapoda</taxon>
        <taxon>Pleocyemata</taxon>
        <taxon>Brachyura</taxon>
        <taxon>Eubrachyura</taxon>
        <taxon>Portunoidea</taxon>
        <taxon>Portunidae</taxon>
        <taxon>Portuninae</taxon>
        <taxon>Portunus</taxon>
    </lineage>
</organism>
<proteinExistence type="predicted"/>
<name>A0A5B7CIH9_PORTR</name>
<keyword evidence="2" id="KW-1185">Reference proteome</keyword>
<dbReference type="Proteomes" id="UP000324222">
    <property type="component" value="Unassembled WGS sequence"/>
</dbReference>
<reference evidence="1 2" key="1">
    <citation type="submission" date="2019-05" db="EMBL/GenBank/DDBJ databases">
        <title>Another draft genome of Portunus trituberculatus and its Hox gene families provides insights of decapod evolution.</title>
        <authorList>
            <person name="Jeong J.-H."/>
            <person name="Song I."/>
            <person name="Kim S."/>
            <person name="Choi T."/>
            <person name="Kim D."/>
            <person name="Ryu S."/>
            <person name="Kim W."/>
        </authorList>
    </citation>
    <scope>NUCLEOTIDE SEQUENCE [LARGE SCALE GENOMIC DNA]</scope>
    <source>
        <tissue evidence="1">Muscle</tissue>
    </source>
</reference>
<comment type="caution">
    <text evidence="1">The sequence shown here is derived from an EMBL/GenBank/DDBJ whole genome shotgun (WGS) entry which is preliminary data.</text>
</comment>
<evidence type="ECO:0000313" key="2">
    <source>
        <dbReference type="Proteomes" id="UP000324222"/>
    </source>
</evidence>